<name>A0A081G1K0_9GAMM</name>
<organism evidence="2 3">
    <name type="scientific">Marinobacterium lacunae</name>
    <dbReference type="NCBI Taxonomy" id="1232683"/>
    <lineage>
        <taxon>Bacteria</taxon>
        <taxon>Pseudomonadati</taxon>
        <taxon>Pseudomonadota</taxon>
        <taxon>Gammaproteobacteria</taxon>
        <taxon>Oceanospirillales</taxon>
        <taxon>Oceanospirillaceae</taxon>
        <taxon>Marinobacterium</taxon>
    </lineage>
</organism>
<dbReference type="AlphaFoldDB" id="A0A081G1K0"/>
<proteinExistence type="predicted"/>
<dbReference type="InterPro" id="IPR046864">
    <property type="entry name" value="VasX_N"/>
</dbReference>
<dbReference type="PATRIC" id="fig|1232683.4.peg.1098"/>
<protein>
    <recommendedName>
        <fullName evidence="1">Toxin VasX N-terminal region domain-containing protein</fullName>
    </recommendedName>
</protein>
<comment type="caution">
    <text evidence="2">The sequence shown here is derived from an EMBL/GenBank/DDBJ whole genome shotgun (WGS) entry which is preliminary data.</text>
</comment>
<dbReference type="STRING" id="1232683.ADIMK_1108"/>
<dbReference type="eggNOG" id="COG1388">
    <property type="taxonomic scope" value="Bacteria"/>
</dbReference>
<dbReference type="CDD" id="cd20708">
    <property type="entry name" value="MIX_IV"/>
    <property type="match status" value="1"/>
</dbReference>
<dbReference type="EMBL" id="JMQN01000015">
    <property type="protein sequence ID" value="KEA64655.1"/>
    <property type="molecule type" value="Genomic_DNA"/>
</dbReference>
<evidence type="ECO:0000313" key="3">
    <source>
        <dbReference type="Proteomes" id="UP000028252"/>
    </source>
</evidence>
<keyword evidence="3" id="KW-1185">Reference proteome</keyword>
<reference evidence="2 3" key="1">
    <citation type="submission" date="2014-04" db="EMBL/GenBank/DDBJ databases">
        <title>Marinobacterium kochiensis sp. nov., isolated from sediment sample collected from Kochi backwaters in Kerala, India.</title>
        <authorList>
            <person name="Singh A."/>
            <person name="Pinnaka A.K."/>
        </authorList>
    </citation>
    <scope>NUCLEOTIDE SEQUENCE [LARGE SCALE GENOMIC DNA]</scope>
    <source>
        <strain evidence="2 3">AK27</strain>
    </source>
</reference>
<dbReference type="Pfam" id="PF20249">
    <property type="entry name" value="VasX_N"/>
    <property type="match status" value="1"/>
</dbReference>
<feature type="domain" description="Toxin VasX N-terminal region" evidence="1">
    <location>
        <begin position="2"/>
        <end position="92"/>
    </location>
</feature>
<gene>
    <name evidence="2" type="ORF">ADIMK_1108</name>
</gene>
<evidence type="ECO:0000259" key="1">
    <source>
        <dbReference type="Pfam" id="PF20249"/>
    </source>
</evidence>
<dbReference type="Proteomes" id="UP000028252">
    <property type="component" value="Unassembled WGS sequence"/>
</dbReference>
<accession>A0A081G1K0</accession>
<evidence type="ECO:0000313" key="2">
    <source>
        <dbReference type="EMBL" id="KEA64655.1"/>
    </source>
</evidence>
<sequence>MYVVLSHGDQQWLMHEYRVEKGLVSKLLWKDAEVAADIRTHSVGEAKLIFPANTTLYVTYSEVQWTAAKCSQVIGSARDREAFMQRVSLSSINASSGGKDLLTEQQARNVIAEVAEAEGDNKTNDDVTPYVWEHTPLYRHVGFEQIRQQASTHPDDHLYLVLEDDIGVLRDLAAYQDKVVEWIGDWQSDDTRHQKYVEGCYIESQLDLAPDRIDKLALALGDQSFVKDLDARQKQALEDWIEAWDKYSDDMSRPVVGEKFREMERLLGPELMSKHEGTLFAIKDRFLEQAEGVSWWKALWSGNAGTDGIEDLIDREAMEAFLAEERKKLQHWHRLLDSISDDRTALFSRFYTAAWYFDPSSSEQIQAALAAEYGCIKDICRSDKATQQVADTLNRMPWVLYSMLYTLPKAQLDKTTKDIGERLKGVGDLIERDESRQALADISAQLNSLVRTLQPTFDIIAFDAQLSAFSELNDSAYAPANTVGMAEKAQKLLGELSTERQFDPSNVLRNLKDAEWLSILKAYDSSGITIELATEAEVKIFKDRVDEAGAIRNTNRRLKNRLRELKIRLRREGGIDVRIAQMESEFRANQQRLSELEPKIAAGMSPFGTEAGRIGYRIQGLTPHQHQELEKISTGERVNPNQRLLQPGVLDGLAVIIAVCQIWIAVRTFNEFGNDSLTARTSKLDVVRDITNALGASFAAGYGLWAGRNMNAIKEFTSATQKLVYGVQLGRMATYLGGSAYFFSLASSGIKVWQAYAAYQDALRRGDRQALIKAGMAIGTEGTLTAMNGYGLGRSLVTVMRVTLASPGSKAAIWATEGMRLLSLGARLNLIGIAVSAVQLGTTVWINHNHLTPYMQWFKQSRWGQEPMARTLPQSNLALARITARPRVDIEALTKGHVLTFELPAIPFEELDRAEVKIALYWLIDAQRNDWQPWTQKLQQQWLLLSGPGEGLKMGLALYPEEVNAGHGIGIELHYKPVPEASADDVLRFQTDSLNRIGQLQEVALLKVRDPSSTNLLPLTTQTITQVI</sequence>